<dbReference type="VEuPathDB" id="VectorBase:GMOY004160"/>
<dbReference type="GO" id="GO:0005681">
    <property type="term" value="C:spliceosomal complex"/>
    <property type="evidence" value="ECO:0007669"/>
    <property type="project" value="TreeGrafter"/>
</dbReference>
<proteinExistence type="predicted"/>
<dbReference type="InterPro" id="IPR052094">
    <property type="entry name" value="Pre-mRNA-splicing_ERAD"/>
</dbReference>
<dbReference type="AlphaFoldDB" id="A0A1B0FK40"/>
<keyword evidence="4" id="KW-0143">Chaperone</keyword>
<accession>A0A1B0FK40</accession>
<evidence type="ECO:0000256" key="1">
    <source>
        <dbReference type="ARBA" id="ARBA00004123"/>
    </source>
</evidence>
<organism evidence="7 8">
    <name type="scientific">Glossina morsitans morsitans</name>
    <name type="common">Savannah tsetse fly</name>
    <dbReference type="NCBI Taxonomy" id="37546"/>
    <lineage>
        <taxon>Eukaryota</taxon>
        <taxon>Metazoa</taxon>
        <taxon>Ecdysozoa</taxon>
        <taxon>Arthropoda</taxon>
        <taxon>Hexapoda</taxon>
        <taxon>Insecta</taxon>
        <taxon>Pterygota</taxon>
        <taxon>Neoptera</taxon>
        <taxon>Endopterygota</taxon>
        <taxon>Diptera</taxon>
        <taxon>Brachycera</taxon>
        <taxon>Muscomorpha</taxon>
        <taxon>Hippoboscoidea</taxon>
        <taxon>Glossinidae</taxon>
        <taxon>Glossina</taxon>
    </lineage>
</organism>
<evidence type="ECO:0000256" key="4">
    <source>
        <dbReference type="ARBA" id="ARBA00023186"/>
    </source>
</evidence>
<dbReference type="EMBL" id="CCAG010009164">
    <property type="status" value="NOT_ANNOTATED_CDS"/>
    <property type="molecule type" value="Genomic_DNA"/>
</dbReference>
<dbReference type="STRING" id="37546.A0A1B0FK40"/>
<name>A0A1B0FK40_GLOMM</name>
<reference evidence="7" key="2">
    <citation type="submission" date="2020-05" db="UniProtKB">
        <authorList>
            <consortium name="EnsemblMetazoa"/>
        </authorList>
    </citation>
    <scope>IDENTIFICATION</scope>
    <source>
        <strain evidence="7">Yale</strain>
    </source>
</reference>
<dbReference type="PROSITE" id="PS50076">
    <property type="entry name" value="DNAJ_2"/>
    <property type="match status" value="1"/>
</dbReference>
<dbReference type="CDD" id="cd06257">
    <property type="entry name" value="DnaJ"/>
    <property type="match status" value="1"/>
</dbReference>
<evidence type="ECO:0000256" key="3">
    <source>
        <dbReference type="ARBA" id="ARBA00022490"/>
    </source>
</evidence>
<dbReference type="GO" id="GO:0000390">
    <property type="term" value="P:spliceosomal complex disassembly"/>
    <property type="evidence" value="ECO:0007669"/>
    <property type="project" value="TreeGrafter"/>
</dbReference>
<dbReference type="EnsemblMetazoa" id="GMOY004161-RA">
    <property type="protein sequence ID" value="GMOY004161-PA"/>
    <property type="gene ID" value="GMOY004161"/>
</dbReference>
<dbReference type="Gene3D" id="1.10.287.110">
    <property type="entry name" value="DnaJ domain"/>
    <property type="match status" value="1"/>
</dbReference>
<reference evidence="8" key="1">
    <citation type="submission" date="2014-03" db="EMBL/GenBank/DDBJ databases">
        <title>Genome Sequence of the Tsetse Fly (Glossina morsitans): Vector of African Trypanosomiasis.</title>
        <authorList>
            <consortium name="International Glossina Genome Initiative W.H.O."/>
            <person name="Lawson D."/>
        </authorList>
    </citation>
    <scope>NUCLEOTIDE SEQUENCE [LARGE SCALE GENOMIC DNA]</scope>
    <source>
        <strain evidence="8">Yale</strain>
    </source>
</reference>
<evidence type="ECO:0000256" key="2">
    <source>
        <dbReference type="ARBA" id="ARBA00004496"/>
    </source>
</evidence>
<keyword evidence="8" id="KW-1185">Reference proteome</keyword>
<dbReference type="PANTHER" id="PTHR44313">
    <property type="entry name" value="DNAJ HOMOLOG SUBFAMILY C MEMBER 17"/>
    <property type="match status" value="1"/>
</dbReference>
<keyword evidence="5" id="KW-0539">Nucleus</keyword>
<dbReference type="SMART" id="SM00271">
    <property type="entry name" value="DnaJ"/>
    <property type="match status" value="1"/>
</dbReference>
<dbReference type="InterPro" id="IPR036869">
    <property type="entry name" value="J_dom_sf"/>
</dbReference>
<evidence type="ECO:0000313" key="8">
    <source>
        <dbReference type="Proteomes" id="UP000092444"/>
    </source>
</evidence>
<dbReference type="SUPFAM" id="SSF46565">
    <property type="entry name" value="Chaperone J-domain"/>
    <property type="match status" value="1"/>
</dbReference>
<dbReference type="EnsemblMetazoa" id="GMOY004160-RA">
    <property type="protein sequence ID" value="GMOY004160-PA"/>
    <property type="gene ID" value="GMOY004160"/>
</dbReference>
<keyword evidence="3" id="KW-0963">Cytoplasm</keyword>
<dbReference type="Pfam" id="PF00226">
    <property type="entry name" value="DnaJ"/>
    <property type="match status" value="1"/>
</dbReference>
<evidence type="ECO:0000313" key="7">
    <source>
        <dbReference type="EnsemblMetazoa" id="GMOY004160-PA"/>
    </source>
</evidence>
<dbReference type="PRINTS" id="PR00625">
    <property type="entry name" value="JDOMAIN"/>
</dbReference>
<protein>
    <recommendedName>
        <fullName evidence="6">J domain-containing protein</fullName>
    </recommendedName>
</protein>
<dbReference type="PANTHER" id="PTHR44313:SF1">
    <property type="entry name" value="DNAJ HOMOLOG SUBFAMILY C MEMBER 17"/>
    <property type="match status" value="1"/>
</dbReference>
<sequence length="122" mass="14450">MFPEQLSEVNYYEILGVGINAAEPEIRQAYRRKALMYHPDKNPGNAKAREIFHQATKAMEILTDTHAREAFDETIRSNESRWKQVEKWQADLEQHERDEQILDEMYEGLKHMVDDLLNDDDE</sequence>
<dbReference type="InterPro" id="IPR001623">
    <property type="entry name" value="DnaJ_domain"/>
</dbReference>
<dbReference type="VEuPathDB" id="VectorBase:GMOY004161"/>
<dbReference type="GO" id="GO:0005737">
    <property type="term" value="C:cytoplasm"/>
    <property type="evidence" value="ECO:0007669"/>
    <property type="project" value="UniProtKB-SubCell"/>
</dbReference>
<dbReference type="Proteomes" id="UP000092444">
    <property type="component" value="Unassembled WGS sequence"/>
</dbReference>
<evidence type="ECO:0000259" key="6">
    <source>
        <dbReference type="PROSITE" id="PS50076"/>
    </source>
</evidence>
<comment type="subcellular location">
    <subcellularLocation>
        <location evidence="2">Cytoplasm</location>
    </subcellularLocation>
    <subcellularLocation>
        <location evidence="1">Nucleus</location>
    </subcellularLocation>
</comment>
<evidence type="ECO:0000256" key="5">
    <source>
        <dbReference type="ARBA" id="ARBA00023242"/>
    </source>
</evidence>
<feature type="domain" description="J" evidence="6">
    <location>
        <begin position="10"/>
        <end position="75"/>
    </location>
</feature>